<evidence type="ECO:0000313" key="3">
    <source>
        <dbReference type="Proteomes" id="UP001060919"/>
    </source>
</evidence>
<evidence type="ECO:0000313" key="2">
    <source>
        <dbReference type="EMBL" id="BDS13121.1"/>
    </source>
</evidence>
<evidence type="ECO:0000256" key="1">
    <source>
        <dbReference type="SAM" id="Phobius"/>
    </source>
</evidence>
<name>A0A916DVG8_9BACT</name>
<sequence length="151" mass="17126">MLENNLLDGDKIIAYTTAVQSKKQENVLLLIATFLGAVAWYLGYLDSSIAIGALVGGMTGFCFTIFDKTLIYYYSLEHQQLILYTMNRFGAKEKKTLHLRSIKRIRLSSIFINQETNLTIEPHSGTRLKYTAVKSISFAELKNLQQLIKPN</sequence>
<feature type="transmembrane region" description="Helical" evidence="1">
    <location>
        <begin position="49"/>
        <end position="66"/>
    </location>
</feature>
<dbReference type="KEGG" id="aup:AsAng_0038490"/>
<organism evidence="2 3">
    <name type="scientific">Aureispira anguillae</name>
    <dbReference type="NCBI Taxonomy" id="2864201"/>
    <lineage>
        <taxon>Bacteria</taxon>
        <taxon>Pseudomonadati</taxon>
        <taxon>Bacteroidota</taxon>
        <taxon>Saprospiria</taxon>
        <taxon>Saprospirales</taxon>
        <taxon>Saprospiraceae</taxon>
        <taxon>Aureispira</taxon>
    </lineage>
</organism>
<dbReference type="EMBL" id="AP026867">
    <property type="protein sequence ID" value="BDS13121.1"/>
    <property type="molecule type" value="Genomic_DNA"/>
</dbReference>
<keyword evidence="1" id="KW-0472">Membrane</keyword>
<reference evidence="2" key="1">
    <citation type="submission" date="2022-09" db="EMBL/GenBank/DDBJ databases">
        <title>Aureispira anguillicida sp. nov., isolated from Leptocephalus of Japanese eel Anguilla japonica.</title>
        <authorList>
            <person name="Yuasa K."/>
            <person name="Mekata T."/>
            <person name="Ikunari K."/>
        </authorList>
    </citation>
    <scope>NUCLEOTIDE SEQUENCE</scope>
    <source>
        <strain evidence="2">EL160426</strain>
    </source>
</reference>
<dbReference type="AlphaFoldDB" id="A0A916DVG8"/>
<dbReference type="RefSeq" id="WP_264788421.1">
    <property type="nucleotide sequence ID" value="NZ_AP026867.1"/>
</dbReference>
<feature type="transmembrane region" description="Helical" evidence="1">
    <location>
        <begin position="27"/>
        <end position="43"/>
    </location>
</feature>
<protein>
    <submittedName>
        <fullName evidence="2">Uncharacterized protein</fullName>
    </submittedName>
</protein>
<dbReference type="Proteomes" id="UP001060919">
    <property type="component" value="Chromosome"/>
</dbReference>
<proteinExistence type="predicted"/>
<keyword evidence="1" id="KW-0812">Transmembrane</keyword>
<keyword evidence="3" id="KW-1185">Reference proteome</keyword>
<accession>A0A916DVG8</accession>
<gene>
    <name evidence="2" type="ORF">AsAng_0038490</name>
</gene>
<keyword evidence="1" id="KW-1133">Transmembrane helix</keyword>